<comment type="caution">
    <text evidence="3">The sequence shown here is derived from an EMBL/GenBank/DDBJ whole genome shotgun (WGS) entry which is preliminary data.</text>
</comment>
<evidence type="ECO:0000313" key="4">
    <source>
        <dbReference type="Proteomes" id="UP000050465"/>
    </source>
</evidence>
<evidence type="ECO:0000313" key="3">
    <source>
        <dbReference type="EMBL" id="KPQ37186.1"/>
    </source>
</evidence>
<sequence>MTLPMTLLASPLLLAASQVPRANTDFETYGIYCESRENATTGAATAPGTTAQPISTSTGALVTSEQERSAVFGSSVVSALENRLATVRQLLRANPYGNGTSAAPSNSSQAARSARDNCLAVSGETLVASLPAHSLRLSELPDLSAPSTPFINSPPTPAPILLPAAVPAPLPTILPAAEPAAESVLEPTAESVLETVPESAGEPAAAPTAAPIAAPTAAPAAESTLTPAAIPPQLPSITPSETPALTSEQGQPGIPSVNGASALDPFNFTPTQLNPTPFDGDAINTLASMPDGNYRYISGTAEDRVYTDAELQQLGSAVFILKKQGNTVTGDLLPRIGRSGICVTGIVSGNVISGAAYPHDGTVSFQASLPASLSASLSDSLPGGDRSLDASFASYANGALKVRGTTRTPQGLYYDNAVLDLSNFSPINAGTSLPPTSCQAG</sequence>
<dbReference type="AlphaFoldDB" id="A0A0N8KNQ4"/>
<name>A0A0N8KNQ4_9CYAN</name>
<dbReference type="PATRIC" id="fig|1666911.3.peg.1579"/>
<feature type="compositionally biased region" description="Polar residues" evidence="1">
    <location>
        <begin position="235"/>
        <end position="250"/>
    </location>
</feature>
<gene>
    <name evidence="3" type="ORF">HLUCCA11_01795</name>
</gene>
<feature type="compositionally biased region" description="Low complexity" evidence="1">
    <location>
        <begin position="197"/>
        <end position="228"/>
    </location>
</feature>
<keyword evidence="2" id="KW-0732">Signal</keyword>
<reference evidence="3 4" key="1">
    <citation type="submission" date="2015-09" db="EMBL/GenBank/DDBJ databases">
        <title>Identification and resolution of microdiversity through metagenomic sequencing of parallel consortia.</title>
        <authorList>
            <person name="Nelson W.C."/>
            <person name="Romine M.F."/>
            <person name="Lindemann S.R."/>
        </authorList>
    </citation>
    <scope>NUCLEOTIDE SEQUENCE [LARGE SCALE GENOMIC DNA]</scope>
    <source>
        <strain evidence="3">Ana</strain>
    </source>
</reference>
<organism evidence="3 4">
    <name type="scientific">Phormidesmis priestleyi Ana</name>
    <dbReference type="NCBI Taxonomy" id="1666911"/>
    <lineage>
        <taxon>Bacteria</taxon>
        <taxon>Bacillati</taxon>
        <taxon>Cyanobacteriota</taxon>
        <taxon>Cyanophyceae</taxon>
        <taxon>Leptolyngbyales</taxon>
        <taxon>Leptolyngbyaceae</taxon>
        <taxon>Phormidesmis</taxon>
    </lineage>
</organism>
<dbReference type="EMBL" id="LJZR01000002">
    <property type="protein sequence ID" value="KPQ37186.1"/>
    <property type="molecule type" value="Genomic_DNA"/>
</dbReference>
<feature type="signal peptide" evidence="2">
    <location>
        <begin position="1"/>
        <end position="22"/>
    </location>
</feature>
<proteinExistence type="predicted"/>
<accession>A0A0N8KNQ4</accession>
<dbReference type="Proteomes" id="UP000050465">
    <property type="component" value="Unassembled WGS sequence"/>
</dbReference>
<evidence type="ECO:0000256" key="2">
    <source>
        <dbReference type="SAM" id="SignalP"/>
    </source>
</evidence>
<feature type="chain" id="PRO_5006028093" evidence="2">
    <location>
        <begin position="23"/>
        <end position="441"/>
    </location>
</feature>
<feature type="region of interest" description="Disordered" evidence="1">
    <location>
        <begin position="181"/>
        <end position="277"/>
    </location>
</feature>
<dbReference type="STRING" id="1666911.HLUCCA11_01795"/>
<protein>
    <submittedName>
        <fullName evidence="3">Uncharacterized protein</fullName>
    </submittedName>
</protein>
<evidence type="ECO:0000256" key="1">
    <source>
        <dbReference type="SAM" id="MobiDB-lite"/>
    </source>
</evidence>